<dbReference type="PANTHER" id="PTHR44688:SF16">
    <property type="entry name" value="DNA-BINDING TRANSCRIPTIONAL ACTIVATOR DEVR_DOSR"/>
    <property type="match status" value="1"/>
</dbReference>
<keyword evidence="3" id="KW-0804">Transcription</keyword>
<dbReference type="GO" id="GO:0006355">
    <property type="term" value="P:regulation of DNA-templated transcription"/>
    <property type="evidence" value="ECO:0007669"/>
    <property type="project" value="InterPro"/>
</dbReference>
<dbReference type="CDD" id="cd06170">
    <property type="entry name" value="LuxR_C_like"/>
    <property type="match status" value="1"/>
</dbReference>
<dbReference type="PRINTS" id="PR00038">
    <property type="entry name" value="HTHLUXR"/>
</dbReference>
<protein>
    <submittedName>
        <fullName evidence="5">Helix-turn-helix transcriptional regulator</fullName>
    </submittedName>
</protein>
<dbReference type="RefSeq" id="WP_266071187.1">
    <property type="nucleotide sequence ID" value="NZ_JAPJDA010000036.1"/>
</dbReference>
<proteinExistence type="predicted"/>
<evidence type="ECO:0000256" key="2">
    <source>
        <dbReference type="ARBA" id="ARBA00023125"/>
    </source>
</evidence>
<evidence type="ECO:0000313" key="6">
    <source>
        <dbReference type="Proteomes" id="UP001148482"/>
    </source>
</evidence>
<dbReference type="Gene3D" id="3.30.450.20">
    <property type="entry name" value="PAS domain"/>
    <property type="match status" value="1"/>
</dbReference>
<dbReference type="PANTHER" id="PTHR44688">
    <property type="entry name" value="DNA-BINDING TRANSCRIPTIONAL ACTIVATOR DEVR_DOSR"/>
    <property type="match status" value="1"/>
</dbReference>
<dbReference type="GO" id="GO:0003677">
    <property type="term" value="F:DNA binding"/>
    <property type="evidence" value="ECO:0007669"/>
    <property type="project" value="UniProtKB-KW"/>
</dbReference>
<comment type="caution">
    <text evidence="5">The sequence shown here is derived from an EMBL/GenBank/DDBJ whole genome shotgun (WGS) entry which is preliminary data.</text>
</comment>
<accession>A0A9X3CZW4</accession>
<dbReference type="PROSITE" id="PS00622">
    <property type="entry name" value="HTH_LUXR_1"/>
    <property type="match status" value="1"/>
</dbReference>
<gene>
    <name evidence="5" type="ORF">OQ279_16635</name>
</gene>
<dbReference type="Gene3D" id="1.10.10.10">
    <property type="entry name" value="Winged helix-like DNA-binding domain superfamily/Winged helix DNA-binding domain"/>
    <property type="match status" value="1"/>
</dbReference>
<evidence type="ECO:0000256" key="1">
    <source>
        <dbReference type="ARBA" id="ARBA00023015"/>
    </source>
</evidence>
<evidence type="ECO:0000256" key="3">
    <source>
        <dbReference type="ARBA" id="ARBA00023163"/>
    </source>
</evidence>
<sequence length="222" mass="26049">MQPTFEQKLTLFSECAEAMPGVVIIHELREKDFKTVYMSSRGLYQLGVSLEELSKMGPKYHDRFFNNEDMEDFIVKLRKLLQKKDPEETFTFFQQVKFKDRQEWVWHIGSIRIFHQADDGSATHLVTVAFPVDRMKHIENKAERLLKENMFFKENLSKFLSLGKRAKEVLKLVALGKSSADIAKELHISIDTVHTHRKNIKKKLNISTSFEFTEYARAYDLI</sequence>
<keyword evidence="1" id="KW-0805">Transcription regulation</keyword>
<dbReference type="SUPFAM" id="SSF46894">
    <property type="entry name" value="C-terminal effector domain of the bipartite response regulators"/>
    <property type="match status" value="1"/>
</dbReference>
<keyword evidence="6" id="KW-1185">Reference proteome</keyword>
<dbReference type="EMBL" id="JAPJDA010000036">
    <property type="protein sequence ID" value="MCX2839774.1"/>
    <property type="molecule type" value="Genomic_DNA"/>
</dbReference>
<dbReference type="AlphaFoldDB" id="A0A9X3CZW4"/>
<dbReference type="Proteomes" id="UP001148482">
    <property type="component" value="Unassembled WGS sequence"/>
</dbReference>
<organism evidence="5 6">
    <name type="scientific">Salinimicrobium profundisediminis</name>
    <dbReference type="NCBI Taxonomy" id="2994553"/>
    <lineage>
        <taxon>Bacteria</taxon>
        <taxon>Pseudomonadati</taxon>
        <taxon>Bacteroidota</taxon>
        <taxon>Flavobacteriia</taxon>
        <taxon>Flavobacteriales</taxon>
        <taxon>Flavobacteriaceae</taxon>
        <taxon>Salinimicrobium</taxon>
    </lineage>
</organism>
<dbReference type="InterPro" id="IPR036388">
    <property type="entry name" value="WH-like_DNA-bd_sf"/>
</dbReference>
<keyword evidence="2" id="KW-0238">DNA-binding</keyword>
<dbReference type="InterPro" id="IPR000792">
    <property type="entry name" value="Tscrpt_reg_LuxR_C"/>
</dbReference>
<name>A0A9X3CZW4_9FLAO</name>
<reference evidence="5" key="1">
    <citation type="submission" date="2022-11" db="EMBL/GenBank/DDBJ databases">
        <title>Salinimicrobium profundisediminis sp. nov., isolated from deep-sea sediment of the Mariana Trench.</title>
        <authorList>
            <person name="Fu H."/>
        </authorList>
    </citation>
    <scope>NUCLEOTIDE SEQUENCE</scope>
    <source>
        <strain evidence="5">MT39</strain>
    </source>
</reference>
<dbReference type="InterPro" id="IPR016032">
    <property type="entry name" value="Sig_transdc_resp-reg_C-effctor"/>
</dbReference>
<evidence type="ECO:0000259" key="4">
    <source>
        <dbReference type="PROSITE" id="PS50043"/>
    </source>
</evidence>
<dbReference type="SUPFAM" id="SSF55785">
    <property type="entry name" value="PYP-like sensor domain (PAS domain)"/>
    <property type="match status" value="1"/>
</dbReference>
<dbReference type="SMART" id="SM00421">
    <property type="entry name" value="HTH_LUXR"/>
    <property type="match status" value="1"/>
</dbReference>
<dbReference type="Pfam" id="PF00196">
    <property type="entry name" value="GerE"/>
    <property type="match status" value="1"/>
</dbReference>
<feature type="domain" description="HTH luxR-type" evidence="4">
    <location>
        <begin position="155"/>
        <end position="220"/>
    </location>
</feature>
<dbReference type="PROSITE" id="PS50043">
    <property type="entry name" value="HTH_LUXR_2"/>
    <property type="match status" value="1"/>
</dbReference>
<evidence type="ECO:0000313" key="5">
    <source>
        <dbReference type="EMBL" id="MCX2839774.1"/>
    </source>
</evidence>
<dbReference type="InterPro" id="IPR035965">
    <property type="entry name" value="PAS-like_dom_sf"/>
</dbReference>